<dbReference type="Pfam" id="PF02812">
    <property type="entry name" value="ELFV_dehydrog_N"/>
    <property type="match status" value="1"/>
</dbReference>
<reference evidence="14" key="1">
    <citation type="journal article" date="2010" name="Nature">
        <title>The Amphimedon queenslandica genome and the evolution of animal complexity.</title>
        <authorList>
            <person name="Srivastava M."/>
            <person name="Simakov O."/>
            <person name="Chapman J."/>
            <person name="Fahey B."/>
            <person name="Gauthier M.E."/>
            <person name="Mitros T."/>
            <person name="Richards G.S."/>
            <person name="Conaco C."/>
            <person name="Dacre M."/>
            <person name="Hellsten U."/>
            <person name="Larroux C."/>
            <person name="Putnam N.H."/>
            <person name="Stanke M."/>
            <person name="Adamska M."/>
            <person name="Darling A."/>
            <person name="Degnan S.M."/>
            <person name="Oakley T.H."/>
            <person name="Plachetzki D.C."/>
            <person name="Zhai Y."/>
            <person name="Adamski M."/>
            <person name="Calcino A."/>
            <person name="Cummins S.F."/>
            <person name="Goodstein D.M."/>
            <person name="Harris C."/>
            <person name="Jackson D.J."/>
            <person name="Leys S.P."/>
            <person name="Shu S."/>
            <person name="Woodcroft B.J."/>
            <person name="Vervoort M."/>
            <person name="Kosik K.S."/>
            <person name="Manning G."/>
            <person name="Degnan B.M."/>
            <person name="Rokhsar D.S."/>
        </authorList>
    </citation>
    <scope>NUCLEOTIDE SEQUENCE [LARGE SCALE GENOMIC DNA]</scope>
</reference>
<dbReference type="SUPFAM" id="SSF51735">
    <property type="entry name" value="NAD(P)-binding Rossmann-fold domains"/>
    <property type="match status" value="1"/>
</dbReference>
<evidence type="ECO:0000313" key="14">
    <source>
        <dbReference type="Proteomes" id="UP000007879"/>
    </source>
</evidence>
<dbReference type="FunFam" id="3.40.50.720:FF:000100">
    <property type="entry name" value="Glutamate dehydrogenase 1, mitochondrial"/>
    <property type="match status" value="1"/>
</dbReference>
<dbReference type="PRINTS" id="PR00082">
    <property type="entry name" value="GLFDHDRGNASE"/>
</dbReference>
<gene>
    <name evidence="13" type="primary">100635384</name>
</gene>
<accession>A0A1X7VMG4</accession>
<keyword evidence="9" id="KW-0547">Nucleotide-binding</keyword>
<feature type="domain" description="Glutamate/phenylalanine/leucine/valine/L-tryptophan dehydrogenase C-terminal" evidence="12">
    <location>
        <begin position="242"/>
        <end position="529"/>
    </location>
</feature>
<dbReference type="PIRSF" id="PIRSF000185">
    <property type="entry name" value="Glu_DH"/>
    <property type="match status" value="1"/>
</dbReference>
<evidence type="ECO:0000256" key="11">
    <source>
        <dbReference type="RuleBase" id="RU004417"/>
    </source>
</evidence>
<dbReference type="InterPro" id="IPR014362">
    <property type="entry name" value="Glu_DH"/>
</dbReference>
<dbReference type="FunCoup" id="A0A1X7VMG4">
    <property type="interactions" value="669"/>
</dbReference>
<dbReference type="EnsemblMetazoa" id="Aqu2.1.41030_001">
    <property type="protein sequence ID" value="Aqu2.1.41030_001"/>
    <property type="gene ID" value="Aqu2.1.41030"/>
</dbReference>
<dbReference type="SMART" id="SM00839">
    <property type="entry name" value="ELFV_dehydrog"/>
    <property type="match status" value="1"/>
</dbReference>
<protein>
    <recommendedName>
        <fullName evidence="7">Glutamate dehydrogenase</fullName>
    </recommendedName>
</protein>
<dbReference type="InterPro" id="IPR006096">
    <property type="entry name" value="Glu/Leu/Phe/Val/Trp_DH_C"/>
</dbReference>
<dbReference type="PROSITE" id="PS00074">
    <property type="entry name" value="GLFV_DEHYDROGENASE"/>
    <property type="match status" value="1"/>
</dbReference>
<reference evidence="13" key="2">
    <citation type="submission" date="2017-05" db="UniProtKB">
        <authorList>
            <consortium name="EnsemblMetazoa"/>
        </authorList>
    </citation>
    <scope>IDENTIFICATION</scope>
</reference>
<evidence type="ECO:0000313" key="13">
    <source>
        <dbReference type="EnsemblMetazoa" id="Aqu2.1.41030_001"/>
    </source>
</evidence>
<organism evidence="13">
    <name type="scientific">Amphimedon queenslandica</name>
    <name type="common">Sponge</name>
    <dbReference type="NCBI Taxonomy" id="400682"/>
    <lineage>
        <taxon>Eukaryota</taxon>
        <taxon>Metazoa</taxon>
        <taxon>Porifera</taxon>
        <taxon>Demospongiae</taxon>
        <taxon>Heteroscleromorpha</taxon>
        <taxon>Haplosclerida</taxon>
        <taxon>Niphatidae</taxon>
        <taxon>Amphimedon</taxon>
    </lineage>
</organism>
<dbReference type="OrthoDB" id="6718861at2759"/>
<evidence type="ECO:0000256" key="10">
    <source>
        <dbReference type="PIRSR" id="PIRSR000185-3"/>
    </source>
</evidence>
<dbReference type="InterPro" id="IPR036291">
    <property type="entry name" value="NAD(P)-bd_dom_sf"/>
</dbReference>
<dbReference type="SUPFAM" id="SSF53223">
    <property type="entry name" value="Aminoacid dehydrogenase-like, N-terminal domain"/>
    <property type="match status" value="1"/>
</dbReference>
<feature type="binding site" evidence="9">
    <location>
        <position position="416"/>
    </location>
    <ligand>
        <name>substrate</name>
    </ligand>
</feature>
<keyword evidence="3 7" id="KW-0560">Oxidoreductase</keyword>
<dbReference type="GO" id="GO:0000166">
    <property type="term" value="F:nucleotide binding"/>
    <property type="evidence" value="ECO:0007669"/>
    <property type="project" value="UniProtKB-KW"/>
</dbReference>
<dbReference type="InterPro" id="IPR033922">
    <property type="entry name" value="NAD_bind_Glu_DH"/>
</dbReference>
<evidence type="ECO:0000256" key="9">
    <source>
        <dbReference type="PIRSR" id="PIRSR000185-2"/>
    </source>
</evidence>
<evidence type="ECO:0000256" key="3">
    <source>
        <dbReference type="ARBA" id="ARBA00023002"/>
    </source>
</evidence>
<dbReference type="InterPro" id="IPR046346">
    <property type="entry name" value="Aminoacid_DH-like_N_sf"/>
</dbReference>
<dbReference type="FunFam" id="3.40.50.10860:FF:000007">
    <property type="entry name" value="Glutamate dehydrogenase 1, mitochondrial"/>
    <property type="match status" value="1"/>
</dbReference>
<dbReference type="Gene3D" id="3.40.50.10860">
    <property type="entry name" value="Leucine Dehydrogenase, chain A, domain 1"/>
    <property type="match status" value="1"/>
</dbReference>
<evidence type="ECO:0000256" key="2">
    <source>
        <dbReference type="ARBA" id="ARBA00006382"/>
    </source>
</evidence>
<dbReference type="InParanoid" id="A0A1X7VMG4"/>
<evidence type="ECO:0000256" key="4">
    <source>
        <dbReference type="ARBA" id="ARBA00023128"/>
    </source>
</evidence>
<keyword evidence="9" id="KW-0520">NAD</keyword>
<dbReference type="OMA" id="MIMGWMM"/>
<evidence type="ECO:0000256" key="1">
    <source>
        <dbReference type="ARBA" id="ARBA00004173"/>
    </source>
</evidence>
<dbReference type="eggNOG" id="KOG2250">
    <property type="taxonomic scope" value="Eukaryota"/>
</dbReference>
<dbReference type="InterPro" id="IPR033524">
    <property type="entry name" value="Glu/Leu/Phe/Val_DH_AS"/>
</dbReference>
<keyword evidence="14" id="KW-1185">Reference proteome</keyword>
<dbReference type="InterPro" id="IPR006095">
    <property type="entry name" value="Glu/Leu/Phe/Val/Trp_DH"/>
</dbReference>
<evidence type="ECO:0000256" key="6">
    <source>
        <dbReference type="ARBA" id="ARBA00048577"/>
    </source>
</evidence>
<feature type="site" description="Important for catalysis" evidence="10">
    <location>
        <position position="202"/>
    </location>
</feature>
<feature type="binding site" evidence="9">
    <location>
        <position position="249"/>
    </location>
    <ligand>
        <name>NAD(+)</name>
        <dbReference type="ChEBI" id="CHEBI:57540"/>
    </ligand>
</feature>
<dbReference type="InterPro" id="IPR006097">
    <property type="entry name" value="Glu/Leu/Phe/Val/Trp_DH_dimer"/>
</dbReference>
<dbReference type="Pfam" id="PF00208">
    <property type="entry name" value="ELFV_dehydrog"/>
    <property type="match status" value="1"/>
</dbReference>
<evidence type="ECO:0000256" key="5">
    <source>
        <dbReference type="ARBA" id="ARBA00047867"/>
    </source>
</evidence>
<feature type="binding site" evidence="9">
    <location>
        <position position="288"/>
    </location>
    <ligand>
        <name>NAD(+)</name>
        <dbReference type="ChEBI" id="CHEBI:57540"/>
    </ligand>
</feature>
<dbReference type="KEGG" id="aqu:100635384"/>
<name>A0A1X7VMG4_AMPQE</name>
<evidence type="ECO:0000256" key="7">
    <source>
        <dbReference type="PIRNR" id="PIRNR000185"/>
    </source>
</evidence>
<sequence>MSLSHFLKASRRGLTLTANRFCPSLVSSSYSTAPVSNDEDSLSFNDMVLKFSEKATKIVVDKLQQQDNKVPMSDRKNFIEGVLQLILPCNHVLHVSFPIHREDGTMEIIKAWRAQHSQHRTPCKGGIRFSDEVTEDEVKALATLMTFKCAMVDVPFGGAKGGIKINPRKYSVKELERITRRFTMELAKKGFIGPGLDVPAPDMGTGEREMSWIADTYAMTHGYGDINAHACVTGKPIPQGGIHGRTSATGRGVFHSIKSFLDSEEYCSKIGLSTGIEGKTFIIQGFGNVGLHSMRYLTRFGGKCIGVMEYNGSIYNADGIDPKQLEDYKESNNGSIIGYPGAEQTDENLLTAQCDILVPAAGEQQITAAVAKKMKAKVIAEGANGPTTIAAEKILHEKNILVIPDMFCNAGGVTVSYFEWLKNLNHVSFGRLTWKYEEESNTHLLQSVEKSLEHKFGQKIPIKPTPDFQDHIAGASEKDIVHSGLQYTMERSARQIMRAVREYDLGLDLRTAAYVCALEKIYTVYREAGITFS</sequence>
<dbReference type="PANTHER" id="PTHR11606:SF13">
    <property type="entry name" value="GLUTAMATE DEHYDROGENASE 1, MITOCHONDRIAL"/>
    <property type="match status" value="1"/>
</dbReference>
<dbReference type="Gene3D" id="1.10.287.140">
    <property type="match status" value="1"/>
</dbReference>
<feature type="active site" description="Proton donor" evidence="8">
    <location>
        <position position="160"/>
    </location>
</feature>
<evidence type="ECO:0000259" key="12">
    <source>
        <dbReference type="SMART" id="SM00839"/>
    </source>
</evidence>
<dbReference type="GO" id="GO:0006538">
    <property type="term" value="P:L-glutamate catabolic process"/>
    <property type="evidence" value="ECO:0007669"/>
    <property type="project" value="TreeGrafter"/>
</dbReference>
<comment type="similarity">
    <text evidence="2 7 11">Belongs to the Glu/Leu/Phe/Val dehydrogenases family.</text>
</comment>
<dbReference type="EnsemblMetazoa" id="XM_003383612.3">
    <property type="protein sequence ID" value="XP_003383660.1"/>
    <property type="gene ID" value="LOC100635384"/>
</dbReference>
<dbReference type="STRING" id="400682.A0A1X7VMG4"/>
<comment type="subcellular location">
    <subcellularLocation>
        <location evidence="1">Mitochondrion</location>
    </subcellularLocation>
</comment>
<keyword evidence="4" id="KW-0496">Mitochondrion</keyword>
<dbReference type="Gene3D" id="3.40.50.720">
    <property type="entry name" value="NAD(P)-binding Rossmann-like Domain"/>
    <property type="match status" value="1"/>
</dbReference>
<dbReference type="AlphaFoldDB" id="A0A1X7VMG4"/>
<comment type="catalytic activity">
    <reaction evidence="5">
        <text>L-glutamate + NAD(+) + H2O = 2-oxoglutarate + NH4(+) + NADH + H(+)</text>
        <dbReference type="Rhea" id="RHEA:15133"/>
        <dbReference type="ChEBI" id="CHEBI:15377"/>
        <dbReference type="ChEBI" id="CHEBI:15378"/>
        <dbReference type="ChEBI" id="CHEBI:16810"/>
        <dbReference type="ChEBI" id="CHEBI:28938"/>
        <dbReference type="ChEBI" id="CHEBI:29985"/>
        <dbReference type="ChEBI" id="CHEBI:57540"/>
        <dbReference type="ChEBI" id="CHEBI:57945"/>
        <dbReference type="EC" id="1.4.1.3"/>
    </reaction>
</comment>
<comment type="catalytic activity">
    <reaction evidence="6">
        <text>L-glutamate + NADP(+) + H2O = 2-oxoglutarate + NH4(+) + NADPH + H(+)</text>
        <dbReference type="Rhea" id="RHEA:11612"/>
        <dbReference type="ChEBI" id="CHEBI:15377"/>
        <dbReference type="ChEBI" id="CHEBI:15378"/>
        <dbReference type="ChEBI" id="CHEBI:16810"/>
        <dbReference type="ChEBI" id="CHEBI:28938"/>
        <dbReference type="ChEBI" id="CHEBI:29985"/>
        <dbReference type="ChEBI" id="CHEBI:57783"/>
        <dbReference type="ChEBI" id="CHEBI:58349"/>
        <dbReference type="EC" id="1.4.1.3"/>
    </reaction>
</comment>
<feature type="binding site" evidence="9">
    <location>
        <position position="148"/>
    </location>
    <ligand>
        <name>substrate</name>
    </ligand>
</feature>
<dbReference type="PANTHER" id="PTHR11606">
    <property type="entry name" value="GLUTAMATE DEHYDROGENASE"/>
    <property type="match status" value="1"/>
</dbReference>
<dbReference type="CDD" id="cd01076">
    <property type="entry name" value="NAD_bind_1_Glu_DH"/>
    <property type="match status" value="1"/>
</dbReference>
<proteinExistence type="inferred from homology"/>
<dbReference type="GO" id="GO:0005739">
    <property type="term" value="C:mitochondrion"/>
    <property type="evidence" value="ECO:0007669"/>
    <property type="project" value="UniProtKB-SubCell"/>
</dbReference>
<feature type="binding site" evidence="9">
    <location>
        <position position="124"/>
    </location>
    <ligand>
        <name>substrate</name>
    </ligand>
</feature>
<dbReference type="GO" id="GO:0004352">
    <property type="term" value="F:glutamate dehydrogenase (NAD+) activity"/>
    <property type="evidence" value="ECO:0007669"/>
    <property type="project" value="TreeGrafter"/>
</dbReference>
<dbReference type="Proteomes" id="UP000007879">
    <property type="component" value="Unassembled WGS sequence"/>
</dbReference>
<evidence type="ECO:0000256" key="8">
    <source>
        <dbReference type="PIRSR" id="PIRSR000185-1"/>
    </source>
</evidence>